<dbReference type="EC" id="1.14.14.17" evidence="1"/>
<evidence type="ECO:0000256" key="1">
    <source>
        <dbReference type="RuleBase" id="RU367121"/>
    </source>
</evidence>
<dbReference type="GO" id="GO:0016126">
    <property type="term" value="P:sterol biosynthetic process"/>
    <property type="evidence" value="ECO:0007669"/>
    <property type="project" value="UniProtKB-UniRule"/>
</dbReference>
<comment type="catalytic activity">
    <reaction evidence="1">
        <text>squalene + reduced [NADPH--hemoprotein reductase] + O2 = (S)-2,3-epoxysqualene + oxidized [NADPH--hemoprotein reductase] + H2O + H(+)</text>
        <dbReference type="Rhea" id="RHEA:25282"/>
        <dbReference type="Rhea" id="RHEA-COMP:11964"/>
        <dbReference type="Rhea" id="RHEA-COMP:11965"/>
        <dbReference type="ChEBI" id="CHEBI:15377"/>
        <dbReference type="ChEBI" id="CHEBI:15378"/>
        <dbReference type="ChEBI" id="CHEBI:15379"/>
        <dbReference type="ChEBI" id="CHEBI:15440"/>
        <dbReference type="ChEBI" id="CHEBI:15441"/>
        <dbReference type="ChEBI" id="CHEBI:57618"/>
        <dbReference type="ChEBI" id="CHEBI:58210"/>
        <dbReference type="EC" id="1.14.14.17"/>
    </reaction>
</comment>
<protein>
    <recommendedName>
        <fullName evidence="1">Squalene monooxygenase</fullName>
        <ecNumber evidence="1">1.14.14.17</ecNumber>
    </recommendedName>
</protein>
<dbReference type="GO" id="GO:0005789">
    <property type="term" value="C:endoplasmic reticulum membrane"/>
    <property type="evidence" value="ECO:0007669"/>
    <property type="project" value="UniProtKB-SubCell"/>
</dbReference>
<evidence type="ECO:0000313" key="2">
    <source>
        <dbReference type="EMBL" id="EDR14560.1"/>
    </source>
</evidence>
<dbReference type="EMBL" id="DS547092">
    <property type="protein sequence ID" value="EDR14560.1"/>
    <property type="molecule type" value="Genomic_DNA"/>
</dbReference>
<comment type="cofactor">
    <cofactor evidence="1">
        <name>FAD</name>
        <dbReference type="ChEBI" id="CHEBI:57692"/>
    </cofactor>
</comment>
<dbReference type="PANTHER" id="PTHR10835:SF0">
    <property type="entry name" value="SQUALENE MONOOXYGENASE"/>
    <property type="match status" value="1"/>
</dbReference>
<proteinExistence type="inferred from homology"/>
<dbReference type="HOGENOM" id="CLU_1768412_0_0_1"/>
<keyword evidence="1" id="KW-0560">Oxidoreductase</keyword>
<evidence type="ECO:0000313" key="3">
    <source>
        <dbReference type="Proteomes" id="UP000001194"/>
    </source>
</evidence>
<dbReference type="AlphaFoldDB" id="B0CTU6"/>
<dbReference type="Proteomes" id="UP000001194">
    <property type="component" value="Unassembled WGS sequence"/>
</dbReference>
<sequence length="147" mass="16563">MIVLSPMDYPPSFAQNHSEYVYSNARSLSQIVGEFLQPGGVTALRKPGIEKCPGGIDAIRVKGYCVVEDGKSVEIPYPGRHEGWRYHGLTRRGERCCRGTCGGFLGKTVKWWHERHKAGRVPSRPRRRWGVSPTSTWQLWVPPSASR</sequence>
<comment type="similarity">
    <text evidence="1">Belongs to the squalene monooxygenase family.</text>
</comment>
<comment type="function">
    <text evidence="1">Catalyzes the stereospecific oxidation of squalene to (S)-2,3-epoxysqualene, and is considered to be a rate-limiting enzyme in steroid biosynthesis.</text>
</comment>
<dbReference type="GO" id="GO:0050660">
    <property type="term" value="F:flavin adenine dinucleotide binding"/>
    <property type="evidence" value="ECO:0007669"/>
    <property type="project" value="UniProtKB-UniRule"/>
</dbReference>
<reference evidence="2 3" key="1">
    <citation type="journal article" date="2008" name="Nature">
        <title>The genome of Laccaria bicolor provides insights into mycorrhizal symbiosis.</title>
        <authorList>
            <person name="Martin F."/>
            <person name="Aerts A."/>
            <person name="Ahren D."/>
            <person name="Brun A."/>
            <person name="Danchin E.G.J."/>
            <person name="Duchaussoy F."/>
            <person name="Gibon J."/>
            <person name="Kohler A."/>
            <person name="Lindquist E."/>
            <person name="Pereda V."/>
            <person name="Salamov A."/>
            <person name="Shapiro H.J."/>
            <person name="Wuyts J."/>
            <person name="Blaudez D."/>
            <person name="Buee M."/>
            <person name="Brokstein P."/>
            <person name="Canbaeck B."/>
            <person name="Cohen D."/>
            <person name="Courty P.E."/>
            <person name="Coutinho P.M."/>
            <person name="Delaruelle C."/>
            <person name="Detter J.C."/>
            <person name="Deveau A."/>
            <person name="DiFazio S."/>
            <person name="Duplessis S."/>
            <person name="Fraissinet-Tachet L."/>
            <person name="Lucic E."/>
            <person name="Frey-Klett P."/>
            <person name="Fourrey C."/>
            <person name="Feussner I."/>
            <person name="Gay G."/>
            <person name="Grimwood J."/>
            <person name="Hoegger P.J."/>
            <person name="Jain P."/>
            <person name="Kilaru S."/>
            <person name="Labbe J."/>
            <person name="Lin Y.C."/>
            <person name="Legue V."/>
            <person name="Le Tacon F."/>
            <person name="Marmeisse R."/>
            <person name="Melayah D."/>
            <person name="Montanini B."/>
            <person name="Muratet M."/>
            <person name="Nehls U."/>
            <person name="Niculita-Hirzel H."/>
            <person name="Oudot-Le Secq M.P."/>
            <person name="Peter M."/>
            <person name="Quesneville H."/>
            <person name="Rajashekar B."/>
            <person name="Reich M."/>
            <person name="Rouhier N."/>
            <person name="Schmutz J."/>
            <person name="Yin T."/>
            <person name="Chalot M."/>
            <person name="Henrissat B."/>
            <person name="Kuees U."/>
            <person name="Lucas S."/>
            <person name="Van de Peer Y."/>
            <person name="Podila G.K."/>
            <person name="Polle A."/>
            <person name="Pukkila P.J."/>
            <person name="Richardson P.M."/>
            <person name="Rouze P."/>
            <person name="Sanders I.R."/>
            <person name="Stajich J.E."/>
            <person name="Tunlid A."/>
            <person name="Tuskan G."/>
            <person name="Grigoriev I.V."/>
        </authorList>
    </citation>
    <scope>NUCLEOTIDE SEQUENCE [LARGE SCALE GENOMIC DNA]</scope>
    <source>
        <strain evidence="3">S238N-H82 / ATCC MYA-4686</strain>
    </source>
</reference>
<comment type="subcellular location">
    <subcellularLocation>
        <location evidence="1">Endoplasmic reticulum membrane</location>
        <topology evidence="1">Multi-pass membrane protein</topology>
    </subcellularLocation>
</comment>
<gene>
    <name evidence="2" type="ORF">LACBIDRAFT_305270</name>
</gene>
<dbReference type="STRING" id="486041.B0CTU6"/>
<dbReference type="PANTHER" id="PTHR10835">
    <property type="entry name" value="SQUALENE MONOOXYGENASE"/>
    <property type="match status" value="1"/>
</dbReference>
<keyword evidence="1" id="KW-0274">FAD</keyword>
<dbReference type="GO" id="GO:0004506">
    <property type="term" value="F:squalene monooxygenase activity"/>
    <property type="evidence" value="ECO:0007669"/>
    <property type="project" value="UniProtKB-UniRule"/>
</dbReference>
<keyword evidence="1" id="KW-0285">Flavoprotein</keyword>
<dbReference type="RefSeq" id="XP_001875119.1">
    <property type="nucleotide sequence ID" value="XM_001875084.1"/>
</dbReference>
<keyword evidence="1" id="KW-0256">Endoplasmic reticulum</keyword>
<organism evidence="3">
    <name type="scientific">Laccaria bicolor (strain S238N-H82 / ATCC MYA-4686)</name>
    <name type="common">Bicoloured deceiver</name>
    <name type="synonym">Laccaria laccata var. bicolor</name>
    <dbReference type="NCBI Taxonomy" id="486041"/>
    <lineage>
        <taxon>Eukaryota</taxon>
        <taxon>Fungi</taxon>
        <taxon>Dikarya</taxon>
        <taxon>Basidiomycota</taxon>
        <taxon>Agaricomycotina</taxon>
        <taxon>Agaricomycetes</taxon>
        <taxon>Agaricomycetidae</taxon>
        <taxon>Agaricales</taxon>
        <taxon>Agaricineae</taxon>
        <taxon>Hydnangiaceae</taxon>
        <taxon>Laccaria</taxon>
    </lineage>
</organism>
<dbReference type="GeneID" id="6070412"/>
<name>B0CTU6_LACBS</name>
<dbReference type="KEGG" id="lbc:LACBIDRAFT_305270"/>
<dbReference type="OrthoDB" id="2439298at2759"/>
<dbReference type="InterPro" id="IPR040125">
    <property type="entry name" value="Squalene_monox"/>
</dbReference>
<keyword evidence="3" id="KW-1185">Reference proteome</keyword>
<dbReference type="InParanoid" id="B0CTU6"/>
<accession>B0CTU6</accession>